<dbReference type="PROSITE" id="PS50110">
    <property type="entry name" value="RESPONSE_REGULATORY"/>
    <property type="match status" value="1"/>
</dbReference>
<name>A0ABX6P2P2_9BURK</name>
<dbReference type="InterPro" id="IPR001789">
    <property type="entry name" value="Sig_transdc_resp-reg_receiver"/>
</dbReference>
<keyword evidence="13" id="KW-1185">Reference proteome</keyword>
<dbReference type="Pfam" id="PF01627">
    <property type="entry name" value="Hpt"/>
    <property type="match status" value="1"/>
</dbReference>
<dbReference type="InterPro" id="IPR036641">
    <property type="entry name" value="HPT_dom_sf"/>
</dbReference>
<evidence type="ECO:0000256" key="10">
    <source>
        <dbReference type="PROSITE-ProRule" id="PRU00169"/>
    </source>
</evidence>
<proteinExistence type="predicted"/>
<keyword evidence="2" id="KW-1003">Cell membrane</keyword>
<keyword evidence="4" id="KW-0812">Transmembrane</keyword>
<evidence type="ECO:0000256" key="9">
    <source>
        <dbReference type="ARBA" id="ARBA00023136"/>
    </source>
</evidence>
<dbReference type="SUPFAM" id="SSF52172">
    <property type="entry name" value="CheY-like"/>
    <property type="match status" value="1"/>
</dbReference>
<reference evidence="12 13" key="1">
    <citation type="submission" date="2020-05" db="EMBL/GenBank/DDBJ databases">
        <title>Ramlibacter rhizophilus sp. nov., isolated from rhizosphere soil of national flower Mugunghwa from South Korea.</title>
        <authorList>
            <person name="Zheng-Fei Y."/>
            <person name="Huan T."/>
        </authorList>
    </citation>
    <scope>NUCLEOTIDE SEQUENCE [LARGE SCALE GENOMIC DNA]</scope>
    <source>
        <strain evidence="12 13">H242</strain>
    </source>
</reference>
<keyword evidence="7" id="KW-1133">Transmembrane helix</keyword>
<dbReference type="Proteomes" id="UP000500826">
    <property type="component" value="Chromosome"/>
</dbReference>
<evidence type="ECO:0000259" key="11">
    <source>
        <dbReference type="PROSITE" id="PS50110"/>
    </source>
</evidence>
<dbReference type="Gene3D" id="3.40.50.2300">
    <property type="match status" value="1"/>
</dbReference>
<dbReference type="EMBL" id="CP053418">
    <property type="protein sequence ID" value="QJW83867.1"/>
    <property type="molecule type" value="Genomic_DNA"/>
</dbReference>
<dbReference type="SUPFAM" id="SSF47226">
    <property type="entry name" value="Histidine-containing phosphotransfer domain, HPT domain"/>
    <property type="match status" value="1"/>
</dbReference>
<evidence type="ECO:0000313" key="13">
    <source>
        <dbReference type="Proteomes" id="UP000500826"/>
    </source>
</evidence>
<dbReference type="PANTHER" id="PTHR45339:SF1">
    <property type="entry name" value="HYBRID SIGNAL TRANSDUCTION HISTIDINE KINASE J"/>
    <property type="match status" value="1"/>
</dbReference>
<evidence type="ECO:0000256" key="6">
    <source>
        <dbReference type="ARBA" id="ARBA00022840"/>
    </source>
</evidence>
<keyword evidence="3" id="KW-0597">Phosphoprotein</keyword>
<evidence type="ECO:0000256" key="7">
    <source>
        <dbReference type="ARBA" id="ARBA00022989"/>
    </source>
</evidence>
<protein>
    <recommendedName>
        <fullName evidence="11">Response regulatory domain-containing protein</fullName>
    </recommendedName>
</protein>
<dbReference type="InterPro" id="IPR008207">
    <property type="entry name" value="Sig_transdc_His_kin_Hpt_dom"/>
</dbReference>
<evidence type="ECO:0000256" key="4">
    <source>
        <dbReference type="ARBA" id="ARBA00022692"/>
    </source>
</evidence>
<keyword evidence="6" id="KW-0067">ATP-binding</keyword>
<comment type="subcellular location">
    <subcellularLocation>
        <location evidence="1">Cell membrane</location>
        <topology evidence="1">Multi-pass membrane protein</topology>
    </subcellularLocation>
</comment>
<sequence length="189" mass="19539">MTAAASAEDRARCAEAGMDDYLTKPLQVAALAQALEKWIRRGSETAQQEAAAAPVATEPAPGETPVMDFGRLEEFREFDDEELSMTREVIALFVADTPVRLAAIEAAIAAGDAQALASAAHALKGAAATSARWRCTKRAANWNTGARSDARGCGAAQRSPACAVAAHACHAHVVGAGGVATSRPAGRLK</sequence>
<evidence type="ECO:0000313" key="12">
    <source>
        <dbReference type="EMBL" id="QJW83867.1"/>
    </source>
</evidence>
<evidence type="ECO:0000256" key="8">
    <source>
        <dbReference type="ARBA" id="ARBA00023012"/>
    </source>
</evidence>
<organism evidence="12 13">
    <name type="scientific">Ramlibacter terrae</name>
    <dbReference type="NCBI Taxonomy" id="2732511"/>
    <lineage>
        <taxon>Bacteria</taxon>
        <taxon>Pseudomonadati</taxon>
        <taxon>Pseudomonadota</taxon>
        <taxon>Betaproteobacteria</taxon>
        <taxon>Burkholderiales</taxon>
        <taxon>Comamonadaceae</taxon>
        <taxon>Ramlibacter</taxon>
    </lineage>
</organism>
<accession>A0ABX6P2P2</accession>
<dbReference type="InterPro" id="IPR011006">
    <property type="entry name" value="CheY-like_superfamily"/>
</dbReference>
<dbReference type="PANTHER" id="PTHR45339">
    <property type="entry name" value="HYBRID SIGNAL TRANSDUCTION HISTIDINE KINASE J"/>
    <property type="match status" value="1"/>
</dbReference>
<keyword evidence="9" id="KW-0472">Membrane</keyword>
<evidence type="ECO:0000256" key="1">
    <source>
        <dbReference type="ARBA" id="ARBA00004651"/>
    </source>
</evidence>
<comment type="caution">
    <text evidence="10">Lacks conserved residue(s) required for the propagation of feature annotation.</text>
</comment>
<feature type="domain" description="Response regulatory" evidence="11">
    <location>
        <begin position="1"/>
        <end position="39"/>
    </location>
</feature>
<keyword evidence="8" id="KW-0902">Two-component regulatory system</keyword>
<evidence type="ECO:0000256" key="5">
    <source>
        <dbReference type="ARBA" id="ARBA00022741"/>
    </source>
</evidence>
<evidence type="ECO:0000256" key="3">
    <source>
        <dbReference type="ARBA" id="ARBA00022553"/>
    </source>
</evidence>
<evidence type="ECO:0000256" key="2">
    <source>
        <dbReference type="ARBA" id="ARBA00022475"/>
    </source>
</evidence>
<gene>
    <name evidence="12" type="ORF">HK414_07245</name>
</gene>
<keyword evidence="5" id="KW-0547">Nucleotide-binding</keyword>
<dbReference type="Gene3D" id="1.20.120.160">
    <property type="entry name" value="HPT domain"/>
    <property type="match status" value="1"/>
</dbReference>